<organism evidence="9 10">
    <name type="scientific">Psychrobacillus psychrotolerans</name>
    <dbReference type="NCBI Taxonomy" id="126156"/>
    <lineage>
        <taxon>Bacteria</taxon>
        <taxon>Bacillati</taxon>
        <taxon>Bacillota</taxon>
        <taxon>Bacilli</taxon>
        <taxon>Bacillales</taxon>
        <taxon>Bacillaceae</taxon>
        <taxon>Psychrobacillus</taxon>
    </lineage>
</organism>
<keyword evidence="10" id="KW-1185">Reference proteome</keyword>
<evidence type="ECO:0000313" key="9">
    <source>
        <dbReference type="EMBL" id="SFQ05522.1"/>
    </source>
</evidence>
<evidence type="ECO:0000313" key="10">
    <source>
        <dbReference type="Proteomes" id="UP000198734"/>
    </source>
</evidence>
<dbReference type="RefSeq" id="WP_093534338.1">
    <property type="nucleotide sequence ID" value="NZ_CP183885.1"/>
</dbReference>
<dbReference type="GO" id="GO:0003998">
    <property type="term" value="F:acylphosphatase activity"/>
    <property type="evidence" value="ECO:0007669"/>
    <property type="project" value="UniProtKB-EC"/>
</dbReference>
<dbReference type="InterPro" id="IPR036046">
    <property type="entry name" value="Acylphosphatase-like_dom_sf"/>
</dbReference>
<protein>
    <recommendedName>
        <fullName evidence="3">Acylphosphatase</fullName>
        <ecNumber evidence="2">3.6.1.7</ecNumber>
    </recommendedName>
    <alternativeName>
        <fullName evidence="4">Acylphosphate phosphohydrolase</fullName>
    </alternativeName>
</protein>
<accession>A0A1I5VDN9</accession>
<proteinExistence type="inferred from homology"/>
<reference evidence="10" key="1">
    <citation type="submission" date="2016-10" db="EMBL/GenBank/DDBJ databases">
        <authorList>
            <person name="Varghese N."/>
            <person name="Submissions S."/>
        </authorList>
    </citation>
    <scope>NUCLEOTIDE SEQUENCE [LARGE SCALE GENOMIC DNA]</scope>
    <source>
        <strain evidence="10">DSM 11706</strain>
    </source>
</reference>
<dbReference type="EC" id="3.6.1.7" evidence="2"/>
<sequence length="93" mass="10681">MKKRAYIQMHGDVDGVGFRFLVKQKAQSLGLKGSCKQTEDKLIHIHIEGNIQQLEEFLEYIQKGVSPLSQTNAYRMELFDELKGYTSMESDIV</sequence>
<feature type="domain" description="Acylphosphatase-like" evidence="8">
    <location>
        <begin position="4"/>
        <end position="93"/>
    </location>
</feature>
<dbReference type="PROSITE" id="PS51160">
    <property type="entry name" value="ACYLPHOSPHATASE_3"/>
    <property type="match status" value="1"/>
</dbReference>
<dbReference type="InterPro" id="IPR001792">
    <property type="entry name" value="Acylphosphatase-like_dom"/>
</dbReference>
<dbReference type="AlphaFoldDB" id="A0A1I5VDN9"/>
<name>A0A1I5VDN9_9BACI</name>
<dbReference type="STRING" id="126156.SAMN05421670_0768"/>
<dbReference type="InterPro" id="IPR020456">
    <property type="entry name" value="Acylphosphatase"/>
</dbReference>
<evidence type="ECO:0000256" key="2">
    <source>
        <dbReference type="ARBA" id="ARBA00012150"/>
    </source>
</evidence>
<comment type="similarity">
    <text evidence="1 7">Belongs to the acylphosphatase family.</text>
</comment>
<dbReference type="OrthoDB" id="9808093at2"/>
<dbReference type="Gene3D" id="3.30.70.100">
    <property type="match status" value="1"/>
</dbReference>
<evidence type="ECO:0000256" key="6">
    <source>
        <dbReference type="PROSITE-ProRule" id="PRU00520"/>
    </source>
</evidence>
<comment type="caution">
    <text evidence="6">Lacks conserved residue(s) required for the propagation of feature annotation.</text>
</comment>
<gene>
    <name evidence="9" type="ORF">SAMN05421670_0768</name>
</gene>
<dbReference type="SUPFAM" id="SSF54975">
    <property type="entry name" value="Acylphosphatase/BLUF domain-like"/>
    <property type="match status" value="1"/>
</dbReference>
<evidence type="ECO:0000256" key="5">
    <source>
        <dbReference type="ARBA" id="ARBA00047645"/>
    </source>
</evidence>
<dbReference type="PANTHER" id="PTHR47268:SF4">
    <property type="entry name" value="ACYLPHOSPHATASE"/>
    <property type="match status" value="1"/>
</dbReference>
<dbReference type="PANTHER" id="PTHR47268">
    <property type="entry name" value="ACYLPHOSPHATASE"/>
    <property type="match status" value="1"/>
</dbReference>
<dbReference type="EMBL" id="FOXU01000001">
    <property type="protein sequence ID" value="SFQ05522.1"/>
    <property type="molecule type" value="Genomic_DNA"/>
</dbReference>
<evidence type="ECO:0000256" key="3">
    <source>
        <dbReference type="ARBA" id="ARBA00015991"/>
    </source>
</evidence>
<comment type="catalytic activity">
    <reaction evidence="5">
        <text>an acyl phosphate + H2O = a carboxylate + phosphate + H(+)</text>
        <dbReference type="Rhea" id="RHEA:14965"/>
        <dbReference type="ChEBI" id="CHEBI:15377"/>
        <dbReference type="ChEBI" id="CHEBI:15378"/>
        <dbReference type="ChEBI" id="CHEBI:29067"/>
        <dbReference type="ChEBI" id="CHEBI:43474"/>
        <dbReference type="ChEBI" id="CHEBI:59918"/>
        <dbReference type="EC" id="3.6.1.7"/>
    </reaction>
</comment>
<evidence type="ECO:0000256" key="7">
    <source>
        <dbReference type="RuleBase" id="RU004168"/>
    </source>
</evidence>
<evidence type="ECO:0000256" key="4">
    <source>
        <dbReference type="ARBA" id="ARBA00032904"/>
    </source>
</evidence>
<evidence type="ECO:0000256" key="1">
    <source>
        <dbReference type="ARBA" id="ARBA00005614"/>
    </source>
</evidence>
<evidence type="ECO:0000259" key="8">
    <source>
        <dbReference type="PROSITE" id="PS51160"/>
    </source>
</evidence>
<dbReference type="Proteomes" id="UP000198734">
    <property type="component" value="Unassembled WGS sequence"/>
</dbReference>
<dbReference type="Pfam" id="PF00708">
    <property type="entry name" value="Acylphosphatase"/>
    <property type="match status" value="1"/>
</dbReference>